<comment type="caution">
    <text evidence="2">The sequence shown here is derived from an EMBL/GenBank/DDBJ whole genome shotgun (WGS) entry which is preliminary data.</text>
</comment>
<evidence type="ECO:0000313" key="3">
    <source>
        <dbReference type="Proteomes" id="UP000224567"/>
    </source>
</evidence>
<name>A0A2G2WGH5_CAPBA</name>
<sequence>MSGNQLVYFYTTSCVCRLKFLARPFVPTFVRRYSKENYQQHAEEKAPTTEEEFIRVAEEMAEEKEHQGLSSQTVDKAQDAMKEAATSDSNLENVKESCKEGKGKGDFHNTDDLLKSGPQSQISS</sequence>
<dbReference type="EMBL" id="MLFT02000007">
    <property type="protein sequence ID" value="PHT44269.1"/>
    <property type="molecule type" value="Genomic_DNA"/>
</dbReference>
<dbReference type="Proteomes" id="UP000224567">
    <property type="component" value="Unassembled WGS sequence"/>
</dbReference>
<proteinExistence type="predicted"/>
<organism evidence="2 3">
    <name type="scientific">Capsicum baccatum</name>
    <name type="common">Peruvian pepper</name>
    <dbReference type="NCBI Taxonomy" id="33114"/>
    <lineage>
        <taxon>Eukaryota</taxon>
        <taxon>Viridiplantae</taxon>
        <taxon>Streptophyta</taxon>
        <taxon>Embryophyta</taxon>
        <taxon>Tracheophyta</taxon>
        <taxon>Spermatophyta</taxon>
        <taxon>Magnoliopsida</taxon>
        <taxon>eudicotyledons</taxon>
        <taxon>Gunneridae</taxon>
        <taxon>Pentapetalae</taxon>
        <taxon>asterids</taxon>
        <taxon>lamiids</taxon>
        <taxon>Solanales</taxon>
        <taxon>Solanaceae</taxon>
        <taxon>Solanoideae</taxon>
        <taxon>Capsiceae</taxon>
        <taxon>Capsicum</taxon>
    </lineage>
</organism>
<reference evidence="2 3" key="1">
    <citation type="journal article" date="2017" name="Genome Biol.">
        <title>New reference genome sequences of hot pepper reveal the massive evolution of plant disease-resistance genes by retroduplication.</title>
        <authorList>
            <person name="Kim S."/>
            <person name="Park J."/>
            <person name="Yeom S.I."/>
            <person name="Kim Y.M."/>
            <person name="Seo E."/>
            <person name="Kim K.T."/>
            <person name="Kim M.S."/>
            <person name="Lee J.M."/>
            <person name="Cheong K."/>
            <person name="Shin H.S."/>
            <person name="Kim S.B."/>
            <person name="Han K."/>
            <person name="Lee J."/>
            <person name="Park M."/>
            <person name="Lee H.A."/>
            <person name="Lee H.Y."/>
            <person name="Lee Y."/>
            <person name="Oh S."/>
            <person name="Lee J.H."/>
            <person name="Choi E."/>
            <person name="Choi E."/>
            <person name="Lee S.E."/>
            <person name="Jeon J."/>
            <person name="Kim H."/>
            <person name="Choi G."/>
            <person name="Song H."/>
            <person name="Lee J."/>
            <person name="Lee S.C."/>
            <person name="Kwon J.K."/>
            <person name="Lee H.Y."/>
            <person name="Koo N."/>
            <person name="Hong Y."/>
            <person name="Kim R.W."/>
            <person name="Kang W.H."/>
            <person name="Huh J.H."/>
            <person name="Kang B.C."/>
            <person name="Yang T.J."/>
            <person name="Lee Y.H."/>
            <person name="Bennetzen J.L."/>
            <person name="Choi D."/>
        </authorList>
    </citation>
    <scope>NUCLEOTIDE SEQUENCE [LARGE SCALE GENOMIC DNA]</scope>
    <source>
        <strain evidence="3">cv. PBC81</strain>
    </source>
</reference>
<reference evidence="3" key="2">
    <citation type="journal article" date="2017" name="J. Anim. Genet.">
        <title>Multiple reference genome sequences of hot pepper reveal the massive evolution of plant disease resistance genes by retroduplication.</title>
        <authorList>
            <person name="Kim S."/>
            <person name="Park J."/>
            <person name="Yeom S.-I."/>
            <person name="Kim Y.-M."/>
            <person name="Seo E."/>
            <person name="Kim K.-T."/>
            <person name="Kim M.-S."/>
            <person name="Lee J.M."/>
            <person name="Cheong K."/>
            <person name="Shin H.-S."/>
            <person name="Kim S.-B."/>
            <person name="Han K."/>
            <person name="Lee J."/>
            <person name="Park M."/>
            <person name="Lee H.-A."/>
            <person name="Lee H.-Y."/>
            <person name="Lee Y."/>
            <person name="Oh S."/>
            <person name="Lee J.H."/>
            <person name="Choi E."/>
            <person name="Choi E."/>
            <person name="Lee S.E."/>
            <person name="Jeon J."/>
            <person name="Kim H."/>
            <person name="Choi G."/>
            <person name="Song H."/>
            <person name="Lee J."/>
            <person name="Lee S.-C."/>
            <person name="Kwon J.-K."/>
            <person name="Lee H.-Y."/>
            <person name="Koo N."/>
            <person name="Hong Y."/>
            <person name="Kim R.W."/>
            <person name="Kang W.-H."/>
            <person name="Huh J.H."/>
            <person name="Kang B.-C."/>
            <person name="Yang T.-J."/>
            <person name="Lee Y.-H."/>
            <person name="Bennetzen J.L."/>
            <person name="Choi D."/>
        </authorList>
    </citation>
    <scope>NUCLEOTIDE SEQUENCE [LARGE SCALE GENOMIC DNA]</scope>
    <source>
        <strain evidence="3">cv. PBC81</strain>
    </source>
</reference>
<feature type="compositionally biased region" description="Basic and acidic residues" evidence="1">
    <location>
        <begin position="93"/>
        <end position="114"/>
    </location>
</feature>
<gene>
    <name evidence="2" type="ORF">CQW23_18294</name>
</gene>
<keyword evidence="3" id="KW-1185">Reference proteome</keyword>
<accession>A0A2G2WGH5</accession>
<protein>
    <submittedName>
        <fullName evidence="2">Uncharacterized protein</fullName>
    </submittedName>
</protein>
<evidence type="ECO:0000313" key="2">
    <source>
        <dbReference type="EMBL" id="PHT44269.1"/>
    </source>
</evidence>
<feature type="region of interest" description="Disordered" evidence="1">
    <location>
        <begin position="61"/>
        <end position="124"/>
    </location>
</feature>
<dbReference type="AlphaFoldDB" id="A0A2G2WGH5"/>
<dbReference type="OrthoDB" id="955245at2759"/>
<evidence type="ECO:0000256" key="1">
    <source>
        <dbReference type="SAM" id="MobiDB-lite"/>
    </source>
</evidence>
<dbReference type="STRING" id="33114.A0A2G2WGH5"/>